<dbReference type="Proteomes" id="UP001295740">
    <property type="component" value="Unassembled WGS sequence"/>
</dbReference>
<accession>A0AAI8VP55</accession>
<evidence type="ECO:0000313" key="9">
    <source>
        <dbReference type="Proteomes" id="UP001295740"/>
    </source>
</evidence>
<comment type="caution">
    <text evidence="8">The sequence shown here is derived from an EMBL/GenBank/DDBJ whole genome shotgun (WGS) entry which is preliminary data.</text>
</comment>
<dbReference type="Pfam" id="PF00149">
    <property type="entry name" value="Metallophos"/>
    <property type="match status" value="1"/>
</dbReference>
<feature type="disulfide bond" evidence="5">
    <location>
        <begin position="565"/>
        <end position="569"/>
    </location>
</feature>
<feature type="binding site" evidence="4">
    <location>
        <position position="432"/>
    </location>
    <ligand>
        <name>Zn(2+)</name>
        <dbReference type="ChEBI" id="CHEBI:29105"/>
        <label>1</label>
    </ligand>
</feature>
<dbReference type="InterPro" id="IPR041805">
    <property type="entry name" value="ASMase/PPN1_MPP"/>
</dbReference>
<evidence type="ECO:0000259" key="7">
    <source>
        <dbReference type="Pfam" id="PF00149"/>
    </source>
</evidence>
<feature type="disulfide bond" evidence="5">
    <location>
        <begin position="90"/>
        <end position="101"/>
    </location>
</feature>
<feature type="chain" id="PRO_5042554754" description="Sphingomyelin phosphodiesterase" evidence="6">
    <location>
        <begin position="20"/>
        <end position="645"/>
    </location>
</feature>
<keyword evidence="3" id="KW-0326">Glycosidase</keyword>
<dbReference type="GO" id="GO:0046872">
    <property type="term" value="F:metal ion binding"/>
    <property type="evidence" value="ECO:0007669"/>
    <property type="project" value="UniProtKB-KW"/>
</dbReference>
<dbReference type="GO" id="GO:0016020">
    <property type="term" value="C:membrane"/>
    <property type="evidence" value="ECO:0007669"/>
    <property type="project" value="GOC"/>
</dbReference>
<dbReference type="EMBL" id="CAUWAG010000010">
    <property type="protein sequence ID" value="CAJ2508167.1"/>
    <property type="molecule type" value="Genomic_DNA"/>
</dbReference>
<dbReference type="InterPro" id="IPR011160">
    <property type="entry name" value="Sphingomy_PDE"/>
</dbReference>
<organism evidence="8 9">
    <name type="scientific">Anthostomella pinea</name>
    <dbReference type="NCBI Taxonomy" id="933095"/>
    <lineage>
        <taxon>Eukaryota</taxon>
        <taxon>Fungi</taxon>
        <taxon>Dikarya</taxon>
        <taxon>Ascomycota</taxon>
        <taxon>Pezizomycotina</taxon>
        <taxon>Sordariomycetes</taxon>
        <taxon>Xylariomycetidae</taxon>
        <taxon>Xylariales</taxon>
        <taxon>Xylariaceae</taxon>
        <taxon>Anthostomella</taxon>
    </lineage>
</organism>
<feature type="binding site" evidence="4">
    <location>
        <position position="250"/>
    </location>
    <ligand>
        <name>Zn(2+)</name>
        <dbReference type="ChEBI" id="CHEBI:29105"/>
        <label>2</label>
    </ligand>
</feature>
<dbReference type="GO" id="GO:0006685">
    <property type="term" value="P:sphingomyelin catabolic process"/>
    <property type="evidence" value="ECO:0007669"/>
    <property type="project" value="UniProtKB-UniRule"/>
</dbReference>
<feature type="disulfide bond" evidence="5">
    <location>
        <begin position="197"/>
        <end position="221"/>
    </location>
</feature>
<feature type="binding site" evidence="4">
    <location>
        <position position="178"/>
    </location>
    <ligand>
        <name>Zn(2+)</name>
        <dbReference type="ChEBI" id="CHEBI:29105"/>
        <label>1</label>
    </ligand>
</feature>
<sequence length="645" mass="70359">MRPQLLLSAILAARQATAAHSGFGGFDGFHDGVQRPLTAAGPDREGLVAGIRLDAQSPASCAACEVILLQLKIAAARGDDFFVRVTTEICKRLALQDDDVCEGSIALEGPIVAHGLRGIAVGSKTSWLACVAFMGLCSYPKVEQRNVSFPSPKPSSAPAAGIRGRRKPLRFVHYSDIHVDPFYVEGAEANCSKPICCRNYSDLDGLDGNTYPAGPNGEHTCDAPISLEESMYAAIQDIVPGAAFSIFTGDIVDHAVWNTSKAQNTLDITGSYGRMDKAVMLVYGTAGNHEASPSNSYPPTAVNHDAQWLYDVLSSTWSRWIGPKAADTTKEFGGYSVKHPDSRLRVISLSTNMYYTHNYWLYEEPMEEDPSGQFAWLISELDAAEKAAERVYIIGHMPMGGGDSFHDASNYFDQIVNRYSSTIASLFFGHTHLDEFEVSYSDYGNRNFSNAVAMSYIAPSMTPTSGHPTFRVYTVDPDTFGVLDATTYIANMSNPAFQTTGPVWTKYYSAREAYGPLVTPPLAEEEDEELTPAFWHNVTEALEQDPTAFEAYWARKRRGWEVDDCDEQCAEHEICKLRAGRAQDNCVVPGIKKDLVRRPPKPHGLADECTGSVTADVLGAMARDGDALGLFGRIVAESDGVGDLR</sequence>
<feature type="binding site" evidence="4">
    <location>
        <position position="396"/>
    </location>
    <ligand>
        <name>Zn(2+)</name>
        <dbReference type="ChEBI" id="CHEBI:29105"/>
        <label>2</label>
    </ligand>
</feature>
<dbReference type="InterPro" id="IPR004843">
    <property type="entry name" value="Calcineurin-like_PHP"/>
</dbReference>
<keyword evidence="6" id="KW-0732">Signal</keyword>
<dbReference type="InterPro" id="IPR029052">
    <property type="entry name" value="Metallo-depent_PP-like"/>
</dbReference>
<feature type="signal peptide" evidence="6">
    <location>
        <begin position="1"/>
        <end position="19"/>
    </location>
</feature>
<evidence type="ECO:0000256" key="6">
    <source>
        <dbReference type="SAM" id="SignalP"/>
    </source>
</evidence>
<protein>
    <recommendedName>
        <fullName evidence="3">Sphingomyelin phosphodiesterase</fullName>
    </recommendedName>
</protein>
<comment type="cofactor">
    <cofactor evidence="4">
        <name>Zn(2+)</name>
        <dbReference type="ChEBI" id="CHEBI:29105"/>
    </cofactor>
    <text evidence="4">Binds 2 Zn(2+) ions per subunit.</text>
</comment>
<keyword evidence="2" id="KW-0325">Glycoprotein</keyword>
<dbReference type="GO" id="GO:0016798">
    <property type="term" value="F:hydrolase activity, acting on glycosyl bonds"/>
    <property type="evidence" value="ECO:0007669"/>
    <property type="project" value="UniProtKB-KW"/>
</dbReference>
<evidence type="ECO:0000256" key="3">
    <source>
        <dbReference type="PIRNR" id="PIRNR000948"/>
    </source>
</evidence>
<dbReference type="CDD" id="cd00842">
    <property type="entry name" value="MPP_ASMase"/>
    <property type="match status" value="1"/>
</dbReference>
<keyword evidence="5" id="KW-1015">Disulfide bond</keyword>
<dbReference type="Gene3D" id="3.60.21.10">
    <property type="match status" value="1"/>
</dbReference>
<comment type="similarity">
    <text evidence="3">Belongs to the acid sphingomyelinase family.</text>
</comment>
<keyword evidence="4" id="KW-0862">Zinc</keyword>
<evidence type="ECO:0000256" key="1">
    <source>
        <dbReference type="ARBA" id="ARBA00022801"/>
    </source>
</evidence>
<dbReference type="PANTHER" id="PTHR10340">
    <property type="entry name" value="SPHINGOMYELIN PHOSPHODIESTERASE"/>
    <property type="match status" value="1"/>
</dbReference>
<feature type="binding site" evidence="4">
    <location>
        <position position="176"/>
    </location>
    <ligand>
        <name>Zn(2+)</name>
        <dbReference type="ChEBI" id="CHEBI:29105"/>
        <label>1</label>
    </ligand>
</feature>
<keyword evidence="9" id="KW-1185">Reference proteome</keyword>
<evidence type="ECO:0000256" key="2">
    <source>
        <dbReference type="ARBA" id="ARBA00023180"/>
    </source>
</evidence>
<gene>
    <name evidence="8" type="ORF">KHLLAP_LOCUS8635</name>
</gene>
<dbReference type="PANTHER" id="PTHR10340:SF34">
    <property type="entry name" value="SPHINGOMYELIN PHOSPHODIESTERASE"/>
    <property type="match status" value="1"/>
</dbReference>
<feature type="binding site" evidence="4">
    <location>
        <position position="430"/>
    </location>
    <ligand>
        <name>Zn(2+)</name>
        <dbReference type="ChEBI" id="CHEBI:29105"/>
        <label>2</label>
    </ligand>
</feature>
<proteinExistence type="inferred from homology"/>
<evidence type="ECO:0000256" key="5">
    <source>
        <dbReference type="PIRSR" id="PIRSR000948-2"/>
    </source>
</evidence>
<dbReference type="AlphaFoldDB" id="A0AAI8VP55"/>
<feature type="disulfide bond" evidence="5">
    <location>
        <begin position="61"/>
        <end position="137"/>
    </location>
</feature>
<evidence type="ECO:0000313" key="8">
    <source>
        <dbReference type="EMBL" id="CAJ2508167.1"/>
    </source>
</evidence>
<evidence type="ECO:0000256" key="4">
    <source>
        <dbReference type="PIRSR" id="PIRSR000948-1"/>
    </source>
</evidence>
<name>A0AAI8VP55_9PEZI</name>
<reference evidence="8" key="1">
    <citation type="submission" date="2023-10" db="EMBL/GenBank/DDBJ databases">
        <authorList>
            <person name="Hackl T."/>
        </authorList>
    </citation>
    <scope>NUCLEOTIDE SEQUENCE</scope>
</reference>
<feature type="disulfide bond" evidence="5">
    <location>
        <begin position="191"/>
        <end position="196"/>
    </location>
</feature>
<dbReference type="PIRSF" id="PIRSF000948">
    <property type="entry name" value="Sphingomy_PDE"/>
    <property type="match status" value="1"/>
</dbReference>
<keyword evidence="1 3" id="KW-0378">Hydrolase</keyword>
<comment type="function">
    <text evidence="3">Converts sphingomyelin to ceramide.</text>
</comment>
<feature type="binding site" evidence="4">
    <location>
        <position position="288"/>
    </location>
    <ligand>
        <name>Zn(2+)</name>
        <dbReference type="ChEBI" id="CHEBI:29105"/>
        <label>2</label>
    </ligand>
</feature>
<keyword evidence="4" id="KW-0479">Metal-binding</keyword>
<feature type="binding site" evidence="4">
    <location>
        <position position="250"/>
    </location>
    <ligand>
        <name>Zn(2+)</name>
        <dbReference type="ChEBI" id="CHEBI:29105"/>
        <label>1</label>
    </ligand>
</feature>
<dbReference type="GO" id="GO:0004767">
    <property type="term" value="F:sphingomyelin phosphodiesterase activity"/>
    <property type="evidence" value="ECO:0007669"/>
    <property type="project" value="UniProtKB-UniRule"/>
</dbReference>
<feature type="domain" description="Calcineurin-like phosphoesterase" evidence="7">
    <location>
        <begin position="169"/>
        <end position="432"/>
    </location>
</feature>
<dbReference type="SUPFAM" id="SSF56300">
    <property type="entry name" value="Metallo-dependent phosphatases"/>
    <property type="match status" value="1"/>
</dbReference>